<feature type="transmembrane region" description="Helical" evidence="1">
    <location>
        <begin position="103"/>
        <end position="123"/>
    </location>
</feature>
<protein>
    <recommendedName>
        <fullName evidence="4">DUF423 domain-containing protein</fullName>
    </recommendedName>
</protein>
<dbReference type="AlphaFoldDB" id="A0A1I4ISW0"/>
<dbReference type="InterPro" id="IPR046192">
    <property type="entry name" value="DUF6220"/>
</dbReference>
<keyword evidence="1" id="KW-0472">Membrane</keyword>
<evidence type="ECO:0000313" key="2">
    <source>
        <dbReference type="EMBL" id="SFL57459.1"/>
    </source>
</evidence>
<evidence type="ECO:0008006" key="4">
    <source>
        <dbReference type="Google" id="ProtNLM"/>
    </source>
</evidence>
<feature type="transmembrane region" description="Helical" evidence="1">
    <location>
        <begin position="7"/>
        <end position="32"/>
    </location>
</feature>
<dbReference type="RefSeq" id="WP_091481964.1">
    <property type="nucleotide sequence ID" value="NZ_FOTR01000002.1"/>
</dbReference>
<dbReference type="STRING" id="334253.SAMN04487943_102282"/>
<reference evidence="3" key="1">
    <citation type="submission" date="2016-10" db="EMBL/GenBank/DDBJ databases">
        <authorList>
            <person name="Varghese N."/>
            <person name="Submissions S."/>
        </authorList>
    </citation>
    <scope>NUCLEOTIDE SEQUENCE [LARGE SCALE GENOMIC DNA]</scope>
    <source>
        <strain evidence="3">CGMCC 1.4250</strain>
    </source>
</reference>
<dbReference type="OrthoDB" id="165966at2"/>
<sequence length="129" mass="15072">MRIRIAAIFYFTLTIILTLAITSQIILAGMAIFIHPHHWVNHTFLIHLFGFNIPLLMLLVAWLAKLPRWAYWQIFGLMLMMFLMYFSANIAGKLPWFAALHPVIGTGLLLLSFWMVIQATFYFKKENRS</sequence>
<accession>A0A1I4ISW0</accession>
<dbReference type="Pfam" id="PF19728">
    <property type="entry name" value="DUF6220"/>
    <property type="match status" value="1"/>
</dbReference>
<feature type="transmembrane region" description="Helical" evidence="1">
    <location>
        <begin position="44"/>
        <end position="64"/>
    </location>
</feature>
<evidence type="ECO:0000313" key="3">
    <source>
        <dbReference type="Proteomes" id="UP000198565"/>
    </source>
</evidence>
<feature type="transmembrane region" description="Helical" evidence="1">
    <location>
        <begin position="71"/>
        <end position="91"/>
    </location>
</feature>
<dbReference type="Proteomes" id="UP000198565">
    <property type="component" value="Unassembled WGS sequence"/>
</dbReference>
<organism evidence="2 3">
    <name type="scientific">Gracilibacillus orientalis</name>
    <dbReference type="NCBI Taxonomy" id="334253"/>
    <lineage>
        <taxon>Bacteria</taxon>
        <taxon>Bacillati</taxon>
        <taxon>Bacillota</taxon>
        <taxon>Bacilli</taxon>
        <taxon>Bacillales</taxon>
        <taxon>Bacillaceae</taxon>
        <taxon>Gracilibacillus</taxon>
    </lineage>
</organism>
<evidence type="ECO:0000256" key="1">
    <source>
        <dbReference type="SAM" id="Phobius"/>
    </source>
</evidence>
<keyword evidence="3" id="KW-1185">Reference proteome</keyword>
<proteinExistence type="predicted"/>
<keyword evidence="1" id="KW-0812">Transmembrane</keyword>
<dbReference type="EMBL" id="FOTR01000002">
    <property type="protein sequence ID" value="SFL57459.1"/>
    <property type="molecule type" value="Genomic_DNA"/>
</dbReference>
<keyword evidence="1" id="KW-1133">Transmembrane helix</keyword>
<name>A0A1I4ISW0_9BACI</name>
<gene>
    <name evidence="2" type="ORF">SAMN04487943_102282</name>
</gene>